<evidence type="ECO:0000313" key="2">
    <source>
        <dbReference type="Proteomes" id="UP000315115"/>
    </source>
</evidence>
<sequence>MSSRTTSICTIIGADTERSTLYSTIVDDMGCLDFNYIVPMPASLQGADNEQQRQWMIKHWGAESNAFDHWIPYRAYNQKVDNFPVEMETFINIRRFESAGESHDLSLEPIEFKTINGFPAEIFFKLSEQNPALTFEVSFFDDRFSCWCGKYYLKGGEVIQSKVASHPLLMTKDQCQYWENYAQELAGLRPVA</sequence>
<evidence type="ECO:0008006" key="3">
    <source>
        <dbReference type="Google" id="ProtNLM"/>
    </source>
</evidence>
<evidence type="ECO:0000313" key="1">
    <source>
        <dbReference type="EMBL" id="BBL88934.1"/>
    </source>
</evidence>
<name>A0A510I5F1_9VIBR</name>
<dbReference type="RefSeq" id="WP_143692527.1">
    <property type="nucleotide sequence ID" value="NZ_AP019798.1"/>
</dbReference>
<accession>A0A510I5F1</accession>
<organism evidence="1 2">
    <name type="scientific">Vibrio rotiferianus</name>
    <dbReference type="NCBI Taxonomy" id="190895"/>
    <lineage>
        <taxon>Bacteria</taxon>
        <taxon>Pseudomonadati</taxon>
        <taxon>Pseudomonadota</taxon>
        <taxon>Gammaproteobacteria</taxon>
        <taxon>Vibrionales</taxon>
        <taxon>Vibrionaceae</taxon>
        <taxon>Vibrio</taxon>
    </lineage>
</organism>
<proteinExistence type="predicted"/>
<protein>
    <recommendedName>
        <fullName evidence="3">YubB ferredoxin-like domain-containing protein</fullName>
    </recommendedName>
</protein>
<dbReference type="AlphaFoldDB" id="A0A510I5F1"/>
<gene>
    <name evidence="1" type="ORF">VroAM7_15870</name>
</gene>
<dbReference type="Proteomes" id="UP000315115">
    <property type="component" value="Chromosome 1"/>
</dbReference>
<reference evidence="2" key="1">
    <citation type="submission" date="2019-07" db="EMBL/GenBank/DDBJ databases">
        <title>Complete Genome Sequences of Vibrion rotiferianus strain AM7.</title>
        <authorList>
            <person name="Miyazaki K."/>
            <person name="Wiseschart A."/>
            <person name="Pootanakit K."/>
            <person name="Ishimori K."/>
            <person name="Kitahara K."/>
        </authorList>
    </citation>
    <scope>NUCLEOTIDE SEQUENCE [LARGE SCALE GENOMIC DNA]</scope>
    <source>
        <strain evidence="2">AM7</strain>
    </source>
</reference>
<dbReference type="EMBL" id="AP019798">
    <property type="protein sequence ID" value="BBL88934.1"/>
    <property type="molecule type" value="Genomic_DNA"/>
</dbReference>